<feature type="domain" description="HAT C-terminal dimerisation" evidence="1">
    <location>
        <begin position="49"/>
        <end position="87"/>
    </location>
</feature>
<comment type="caution">
    <text evidence="2">The sequence shown here is derived from an EMBL/GenBank/DDBJ whole genome shotgun (WGS) entry which is preliminary data.</text>
</comment>
<dbReference type="SUPFAM" id="SSF53098">
    <property type="entry name" value="Ribonuclease H-like"/>
    <property type="match status" value="1"/>
</dbReference>
<reference evidence="2" key="1">
    <citation type="journal article" date="2019" name="bioRxiv">
        <title>The Genome of the Zebra Mussel, Dreissena polymorpha: A Resource for Invasive Species Research.</title>
        <authorList>
            <person name="McCartney M.A."/>
            <person name="Auch B."/>
            <person name="Kono T."/>
            <person name="Mallez S."/>
            <person name="Zhang Y."/>
            <person name="Obille A."/>
            <person name="Becker A."/>
            <person name="Abrahante J.E."/>
            <person name="Garbe J."/>
            <person name="Badalamenti J.P."/>
            <person name="Herman A."/>
            <person name="Mangelson H."/>
            <person name="Liachko I."/>
            <person name="Sullivan S."/>
            <person name="Sone E.D."/>
            <person name="Koren S."/>
            <person name="Silverstein K.A.T."/>
            <person name="Beckman K.B."/>
            <person name="Gohl D.M."/>
        </authorList>
    </citation>
    <scope>NUCLEOTIDE SEQUENCE</scope>
    <source>
        <strain evidence="2">Duluth1</strain>
        <tissue evidence="2">Whole animal</tissue>
    </source>
</reference>
<evidence type="ECO:0000313" key="3">
    <source>
        <dbReference type="Proteomes" id="UP000828390"/>
    </source>
</evidence>
<evidence type="ECO:0000259" key="1">
    <source>
        <dbReference type="Pfam" id="PF05699"/>
    </source>
</evidence>
<gene>
    <name evidence="2" type="ORF">DPMN_035949</name>
</gene>
<dbReference type="InterPro" id="IPR012337">
    <property type="entry name" value="RNaseH-like_sf"/>
</dbReference>
<evidence type="ECO:0000313" key="2">
    <source>
        <dbReference type="EMBL" id="KAH3872727.1"/>
    </source>
</evidence>
<accession>A0A9D4MC14</accession>
<dbReference type="AlphaFoldDB" id="A0A9D4MC14"/>
<proteinExistence type="predicted"/>
<dbReference type="EMBL" id="JAIWYP010000002">
    <property type="protein sequence ID" value="KAH3872727.1"/>
    <property type="molecule type" value="Genomic_DNA"/>
</dbReference>
<protein>
    <recommendedName>
        <fullName evidence="1">HAT C-terminal dimerisation domain-containing protein</fullName>
    </recommendedName>
</protein>
<reference evidence="2" key="2">
    <citation type="submission" date="2020-11" db="EMBL/GenBank/DDBJ databases">
        <authorList>
            <person name="McCartney M.A."/>
            <person name="Auch B."/>
            <person name="Kono T."/>
            <person name="Mallez S."/>
            <person name="Becker A."/>
            <person name="Gohl D.M."/>
            <person name="Silverstein K.A.T."/>
            <person name="Koren S."/>
            <person name="Bechman K.B."/>
            <person name="Herman A."/>
            <person name="Abrahante J.E."/>
            <person name="Garbe J."/>
        </authorList>
    </citation>
    <scope>NUCLEOTIDE SEQUENCE</scope>
    <source>
        <strain evidence="2">Duluth1</strain>
        <tissue evidence="2">Whole animal</tissue>
    </source>
</reference>
<keyword evidence="3" id="KW-1185">Reference proteome</keyword>
<dbReference type="Proteomes" id="UP000828390">
    <property type="component" value="Unassembled WGS sequence"/>
</dbReference>
<sequence length="97" mass="10988">MTQIYVSCESDLDSTRDAFAGKVRRWKVRWNNNAHKPGTLIDTLDVTPKATYPAIHRVLAILLTMPATSASCERSFSSIRRMKSNMRTLCLVKDCLI</sequence>
<organism evidence="2 3">
    <name type="scientific">Dreissena polymorpha</name>
    <name type="common">Zebra mussel</name>
    <name type="synonym">Mytilus polymorpha</name>
    <dbReference type="NCBI Taxonomy" id="45954"/>
    <lineage>
        <taxon>Eukaryota</taxon>
        <taxon>Metazoa</taxon>
        <taxon>Spiralia</taxon>
        <taxon>Lophotrochozoa</taxon>
        <taxon>Mollusca</taxon>
        <taxon>Bivalvia</taxon>
        <taxon>Autobranchia</taxon>
        <taxon>Heteroconchia</taxon>
        <taxon>Euheterodonta</taxon>
        <taxon>Imparidentia</taxon>
        <taxon>Neoheterodontei</taxon>
        <taxon>Myida</taxon>
        <taxon>Dreissenoidea</taxon>
        <taxon>Dreissenidae</taxon>
        <taxon>Dreissena</taxon>
    </lineage>
</organism>
<dbReference type="InterPro" id="IPR008906">
    <property type="entry name" value="HATC_C_dom"/>
</dbReference>
<dbReference type="GO" id="GO:0046983">
    <property type="term" value="F:protein dimerization activity"/>
    <property type="evidence" value="ECO:0007669"/>
    <property type="project" value="InterPro"/>
</dbReference>
<dbReference type="Pfam" id="PF05699">
    <property type="entry name" value="Dimer_Tnp_hAT"/>
    <property type="match status" value="1"/>
</dbReference>
<name>A0A9D4MC14_DREPO</name>